<sequence>MSGKSMKIREKLIQSGKMTVLGKTVRGVAHEVNNLIAVISANGEYL</sequence>
<gene>
    <name evidence="1" type="ORF">S06H3_22798</name>
</gene>
<protein>
    <recommendedName>
        <fullName evidence="2">Signal transduction histidine kinase dimerisation/phosphoacceptor domain-containing protein</fullName>
    </recommendedName>
</protein>
<proteinExistence type="predicted"/>
<organism evidence="1">
    <name type="scientific">marine sediment metagenome</name>
    <dbReference type="NCBI Taxonomy" id="412755"/>
    <lineage>
        <taxon>unclassified sequences</taxon>
        <taxon>metagenomes</taxon>
        <taxon>ecological metagenomes</taxon>
    </lineage>
</organism>
<comment type="caution">
    <text evidence="1">The sequence shown here is derived from an EMBL/GenBank/DDBJ whole genome shotgun (WGS) entry which is preliminary data.</text>
</comment>
<reference evidence="1" key="1">
    <citation type="journal article" date="2014" name="Front. Microbiol.">
        <title>High frequency of phylogenetically diverse reductive dehalogenase-homologous genes in deep subseafloor sedimentary metagenomes.</title>
        <authorList>
            <person name="Kawai M."/>
            <person name="Futagami T."/>
            <person name="Toyoda A."/>
            <person name="Takaki Y."/>
            <person name="Nishi S."/>
            <person name="Hori S."/>
            <person name="Arai W."/>
            <person name="Tsubouchi T."/>
            <person name="Morono Y."/>
            <person name="Uchiyama I."/>
            <person name="Ito T."/>
            <person name="Fujiyama A."/>
            <person name="Inagaki F."/>
            <person name="Takami H."/>
        </authorList>
    </citation>
    <scope>NUCLEOTIDE SEQUENCE</scope>
    <source>
        <strain evidence="1">Expedition CK06-06</strain>
    </source>
</reference>
<name>X1M8R0_9ZZZZ</name>
<evidence type="ECO:0000313" key="1">
    <source>
        <dbReference type="EMBL" id="GAI02754.1"/>
    </source>
</evidence>
<evidence type="ECO:0008006" key="2">
    <source>
        <dbReference type="Google" id="ProtNLM"/>
    </source>
</evidence>
<dbReference type="AlphaFoldDB" id="X1M8R0"/>
<dbReference type="Gene3D" id="1.10.287.130">
    <property type="match status" value="1"/>
</dbReference>
<feature type="non-terminal residue" evidence="1">
    <location>
        <position position="46"/>
    </location>
</feature>
<accession>X1M8R0</accession>
<dbReference type="EMBL" id="BARV01012258">
    <property type="protein sequence ID" value="GAI02754.1"/>
    <property type="molecule type" value="Genomic_DNA"/>
</dbReference>